<dbReference type="EMBL" id="ACPB03000403">
    <property type="status" value="NOT_ANNOTATED_CDS"/>
    <property type="molecule type" value="Genomic_DNA"/>
</dbReference>
<reference evidence="3" key="1">
    <citation type="submission" date="2015-05" db="UniProtKB">
        <authorList>
            <consortium name="EnsemblMetazoa"/>
        </authorList>
    </citation>
    <scope>IDENTIFICATION</scope>
</reference>
<dbReference type="EnsemblMetazoa" id="RPRC005857-RA">
    <property type="protein sequence ID" value="RPRC005857-PA"/>
    <property type="gene ID" value="RPRC005857"/>
</dbReference>
<dbReference type="HOGENOM" id="CLU_629017_0_0_1"/>
<dbReference type="RefSeq" id="XP_073983619.1">
    <property type="nucleotide sequence ID" value="XM_074127518.1"/>
</dbReference>
<feature type="compositionally biased region" description="Acidic residues" evidence="2">
    <location>
        <begin position="289"/>
        <end position="299"/>
    </location>
</feature>
<protein>
    <submittedName>
        <fullName evidence="3">Uncharacterized protein</fullName>
    </submittedName>
</protein>
<organism evidence="3 4">
    <name type="scientific">Rhodnius prolixus</name>
    <name type="common">Triatomid bug</name>
    <dbReference type="NCBI Taxonomy" id="13249"/>
    <lineage>
        <taxon>Eukaryota</taxon>
        <taxon>Metazoa</taxon>
        <taxon>Ecdysozoa</taxon>
        <taxon>Arthropoda</taxon>
        <taxon>Hexapoda</taxon>
        <taxon>Insecta</taxon>
        <taxon>Pterygota</taxon>
        <taxon>Neoptera</taxon>
        <taxon>Paraneoptera</taxon>
        <taxon>Hemiptera</taxon>
        <taxon>Heteroptera</taxon>
        <taxon>Panheteroptera</taxon>
        <taxon>Cimicomorpha</taxon>
        <taxon>Reduviidae</taxon>
        <taxon>Triatominae</taxon>
        <taxon>Rhodnius</taxon>
    </lineage>
</organism>
<sequence length="375" mass="43189">MKSTPSSTHGKKYYWQQQWDETSTTESSSVSTSTLDYSEEVTVAPKAKTKIFKNSWFESNVSKNKSVPIQNLDQMLAQIKYKELLVKTNDEFLSYLDKSVEEMENKMRELDQQIKNGYRELNSSWDVIVQAYNRTKIRRQAEINSNKLLTNQEKLENAANDFSKIVADLVEAKKKNLQEILNPNSFTAIKSYPRLPQLTISRKIRAANKRGGSYHVKTFRTIKPITNSEEEQDEDEKFKGGEENEKEESDDEEEVKTKVKSNNKTEKLGYKKNAHQAKKAKGRVKQTEDYDEDGSEDSDGEKGGSNMNTSSQNFMHLLFTSLKKFLPFTKQNRGSYVESSLPLDITYRMNDELETQLAHVTICVKDDLTTSNYNH</sequence>
<dbReference type="AlphaFoldDB" id="T1HP83"/>
<evidence type="ECO:0000313" key="4">
    <source>
        <dbReference type="Proteomes" id="UP000015103"/>
    </source>
</evidence>
<proteinExistence type="predicted"/>
<feature type="compositionally biased region" description="Basic residues" evidence="2">
    <location>
        <begin position="270"/>
        <end position="284"/>
    </location>
</feature>
<name>T1HP83_RHOPR</name>
<feature type="coiled-coil region" evidence="1">
    <location>
        <begin position="93"/>
        <end position="158"/>
    </location>
</feature>
<keyword evidence="4" id="KW-1185">Reference proteome</keyword>
<evidence type="ECO:0000256" key="2">
    <source>
        <dbReference type="SAM" id="MobiDB-lite"/>
    </source>
</evidence>
<feature type="region of interest" description="Disordered" evidence="2">
    <location>
        <begin position="218"/>
        <end position="309"/>
    </location>
</feature>
<keyword evidence="1" id="KW-0175">Coiled coil</keyword>
<evidence type="ECO:0000256" key="1">
    <source>
        <dbReference type="SAM" id="Coils"/>
    </source>
</evidence>
<dbReference type="InParanoid" id="T1HP83"/>
<dbReference type="Proteomes" id="UP000015103">
    <property type="component" value="Unassembled WGS sequence"/>
</dbReference>
<dbReference type="VEuPathDB" id="VectorBase:RPRC005857"/>
<accession>T1HP83</accession>
<evidence type="ECO:0000313" key="3">
    <source>
        <dbReference type="EnsemblMetazoa" id="RPRC005857-PA"/>
    </source>
</evidence>
<feature type="compositionally biased region" description="Acidic residues" evidence="2">
    <location>
        <begin position="244"/>
        <end position="254"/>
    </location>
</feature>
<dbReference type="GeneID" id="141453849"/>
<dbReference type="RefSeq" id="XP_073983620.1">
    <property type="nucleotide sequence ID" value="XM_074127519.1"/>
</dbReference>